<evidence type="ECO:0000256" key="1">
    <source>
        <dbReference type="ARBA" id="ARBA00005562"/>
    </source>
</evidence>
<dbReference type="InterPro" id="IPR000418">
    <property type="entry name" value="Ets_dom"/>
</dbReference>
<feature type="region of interest" description="Disordered" evidence="4">
    <location>
        <begin position="1"/>
        <end position="28"/>
    </location>
</feature>
<name>A0A814JRH7_ADIRI</name>
<comment type="subcellular location">
    <subcellularLocation>
        <location evidence="3">Nucleus</location>
    </subcellularLocation>
</comment>
<dbReference type="Proteomes" id="UP000663828">
    <property type="component" value="Unassembled WGS sequence"/>
</dbReference>
<dbReference type="InterPro" id="IPR036390">
    <property type="entry name" value="WH_DNA-bd_sf"/>
</dbReference>
<dbReference type="InterPro" id="IPR036388">
    <property type="entry name" value="WH-like_DNA-bd_sf"/>
</dbReference>
<dbReference type="GO" id="GO:0000981">
    <property type="term" value="F:DNA-binding transcription factor activity, RNA polymerase II-specific"/>
    <property type="evidence" value="ECO:0007669"/>
    <property type="project" value="TreeGrafter"/>
</dbReference>
<keyword evidence="3" id="KW-0539">Nucleus</keyword>
<dbReference type="InterPro" id="IPR046328">
    <property type="entry name" value="ETS_fam"/>
</dbReference>
<feature type="domain" description="ETS" evidence="5">
    <location>
        <begin position="91"/>
        <end position="174"/>
    </location>
</feature>
<dbReference type="OrthoDB" id="5961210at2759"/>
<dbReference type="GO" id="GO:0030154">
    <property type="term" value="P:cell differentiation"/>
    <property type="evidence" value="ECO:0007669"/>
    <property type="project" value="TreeGrafter"/>
</dbReference>
<dbReference type="SMART" id="SM00413">
    <property type="entry name" value="ETS"/>
    <property type="match status" value="1"/>
</dbReference>
<reference evidence="7" key="1">
    <citation type="submission" date="2021-02" db="EMBL/GenBank/DDBJ databases">
        <authorList>
            <person name="Nowell W R."/>
        </authorList>
    </citation>
    <scope>NUCLEOTIDE SEQUENCE</scope>
</reference>
<dbReference type="Proteomes" id="UP000663852">
    <property type="component" value="Unassembled WGS sequence"/>
</dbReference>
<gene>
    <name evidence="6" type="ORF">EDS130_LOCUS2667</name>
    <name evidence="7" type="ORF">XAT740_LOCUS15314</name>
</gene>
<dbReference type="GO" id="GO:0005634">
    <property type="term" value="C:nucleus"/>
    <property type="evidence" value="ECO:0007669"/>
    <property type="project" value="UniProtKB-SubCell"/>
</dbReference>
<evidence type="ECO:0000256" key="4">
    <source>
        <dbReference type="SAM" id="MobiDB-lite"/>
    </source>
</evidence>
<feature type="compositionally biased region" description="Basic and acidic residues" evidence="4">
    <location>
        <begin position="1"/>
        <end position="18"/>
    </location>
</feature>
<organism evidence="7 8">
    <name type="scientific">Adineta ricciae</name>
    <name type="common">Rotifer</name>
    <dbReference type="NCBI Taxonomy" id="249248"/>
    <lineage>
        <taxon>Eukaryota</taxon>
        <taxon>Metazoa</taxon>
        <taxon>Spiralia</taxon>
        <taxon>Gnathifera</taxon>
        <taxon>Rotifera</taxon>
        <taxon>Eurotatoria</taxon>
        <taxon>Bdelloidea</taxon>
        <taxon>Adinetida</taxon>
        <taxon>Adinetidae</taxon>
        <taxon>Adineta</taxon>
    </lineage>
</organism>
<dbReference type="PANTHER" id="PTHR11849">
    <property type="entry name" value="ETS"/>
    <property type="match status" value="1"/>
</dbReference>
<keyword evidence="2 3" id="KW-0238">DNA-binding</keyword>
<dbReference type="Pfam" id="PF00178">
    <property type="entry name" value="Ets"/>
    <property type="match status" value="1"/>
</dbReference>
<keyword evidence="8" id="KW-1185">Reference proteome</keyword>
<protein>
    <recommendedName>
        <fullName evidence="5">ETS domain-containing protein</fullName>
    </recommendedName>
</protein>
<sequence>MVYDTEDNKHDISPKIEDVSTAMETSTDQPLDDMLIKKFEPPDDETIEYRSFCFPSDIKTEPESIDESNEVYFDPKEWLINDNNSGKVRAPRQNEFLYFLLEDSRYSSYLSWLDRNEGLFKIHQPERVIELWTKVKNRQTNGTMDYDTFARGLRYYYQLGTMIKTHRKYTFRFKMLANEAL</sequence>
<dbReference type="SUPFAM" id="SSF46785">
    <property type="entry name" value="Winged helix' DNA-binding domain"/>
    <property type="match status" value="1"/>
</dbReference>
<comment type="caution">
    <text evidence="7">The sequence shown here is derived from an EMBL/GenBank/DDBJ whole genome shotgun (WGS) entry which is preliminary data.</text>
</comment>
<dbReference type="Gene3D" id="1.10.10.10">
    <property type="entry name" value="Winged helix-like DNA-binding domain superfamily/Winged helix DNA-binding domain"/>
    <property type="match status" value="1"/>
</dbReference>
<dbReference type="AlphaFoldDB" id="A0A814JRH7"/>
<evidence type="ECO:0000256" key="2">
    <source>
        <dbReference type="ARBA" id="ARBA00023125"/>
    </source>
</evidence>
<proteinExistence type="inferred from homology"/>
<evidence type="ECO:0000256" key="3">
    <source>
        <dbReference type="RuleBase" id="RU004019"/>
    </source>
</evidence>
<evidence type="ECO:0000259" key="5">
    <source>
        <dbReference type="PROSITE" id="PS50061"/>
    </source>
</evidence>
<dbReference type="PRINTS" id="PR00454">
    <property type="entry name" value="ETSDOMAIN"/>
</dbReference>
<accession>A0A814JRH7</accession>
<dbReference type="EMBL" id="CAJNOJ010000006">
    <property type="protein sequence ID" value="CAF0758294.1"/>
    <property type="molecule type" value="Genomic_DNA"/>
</dbReference>
<dbReference type="EMBL" id="CAJNOR010000943">
    <property type="protein sequence ID" value="CAF1042032.1"/>
    <property type="molecule type" value="Genomic_DNA"/>
</dbReference>
<evidence type="ECO:0000313" key="6">
    <source>
        <dbReference type="EMBL" id="CAF0758294.1"/>
    </source>
</evidence>
<evidence type="ECO:0000313" key="7">
    <source>
        <dbReference type="EMBL" id="CAF1042032.1"/>
    </source>
</evidence>
<dbReference type="GO" id="GO:0043565">
    <property type="term" value="F:sequence-specific DNA binding"/>
    <property type="evidence" value="ECO:0007669"/>
    <property type="project" value="InterPro"/>
</dbReference>
<comment type="similarity">
    <text evidence="1 3">Belongs to the ETS family.</text>
</comment>
<dbReference type="PROSITE" id="PS50061">
    <property type="entry name" value="ETS_DOMAIN_3"/>
    <property type="match status" value="1"/>
</dbReference>
<evidence type="ECO:0000313" key="8">
    <source>
        <dbReference type="Proteomes" id="UP000663828"/>
    </source>
</evidence>